<dbReference type="GeneID" id="77731477"/>
<gene>
    <name evidence="1" type="ORF">MKK02DRAFT_43091</name>
</gene>
<accession>A0AA38LXJ5</accession>
<name>A0AA38LXJ5_9TREE</name>
<organism evidence="1 2">
    <name type="scientific">Dioszegia hungarica</name>
    <dbReference type="NCBI Taxonomy" id="4972"/>
    <lineage>
        <taxon>Eukaryota</taxon>
        <taxon>Fungi</taxon>
        <taxon>Dikarya</taxon>
        <taxon>Basidiomycota</taxon>
        <taxon>Agaricomycotina</taxon>
        <taxon>Tremellomycetes</taxon>
        <taxon>Tremellales</taxon>
        <taxon>Bulleribasidiaceae</taxon>
        <taxon>Dioszegia</taxon>
    </lineage>
</organism>
<evidence type="ECO:0000313" key="1">
    <source>
        <dbReference type="EMBL" id="KAI9638683.1"/>
    </source>
</evidence>
<dbReference type="EMBL" id="JAKWFO010000003">
    <property type="protein sequence ID" value="KAI9638683.1"/>
    <property type="molecule type" value="Genomic_DNA"/>
</dbReference>
<sequence>MIVSLTTSGPGKSITGQRKARQIPSLPFELLSSILWFLNNAKLNICARSSRSPYYAATPLLYRTLHIDLRAAHHPLSHPRTLLDRKVRPAISTFRRHLSAYSRLTVPPPPLLNRFTYTVHLTLTTHRRYECFLRSPPIIPLIMPNLHTLRIVPDRLGQLSKAHEHLNLCDCWHIELDEWHSTGPDRTAPRSKPCHIWEGCCYPMIEKLRPRRLILGGMITGLTCSFGDLWRAGRDSELPEWVMEVVVLAGMMSGVERGPLKDDLFLQNLPQTVEKPSIVLCPWHEAHCLIDKLESIRTRDLRTELQTMARVRRGIAQACIGEARKVELVGL</sequence>
<comment type="caution">
    <text evidence="1">The sequence shown here is derived from an EMBL/GenBank/DDBJ whole genome shotgun (WGS) entry which is preliminary data.</text>
</comment>
<evidence type="ECO:0008006" key="3">
    <source>
        <dbReference type="Google" id="ProtNLM"/>
    </source>
</evidence>
<dbReference type="Proteomes" id="UP001164286">
    <property type="component" value="Unassembled WGS sequence"/>
</dbReference>
<reference evidence="1" key="1">
    <citation type="journal article" date="2022" name="G3 (Bethesda)">
        <title>High quality genome of the basidiomycete yeast Dioszegia hungarica PDD-24b-2 isolated from cloud water.</title>
        <authorList>
            <person name="Jarrige D."/>
            <person name="Haridas S."/>
            <person name="Bleykasten-Grosshans C."/>
            <person name="Joly M."/>
            <person name="Nadalig T."/>
            <person name="Sancelme M."/>
            <person name="Vuilleumier S."/>
            <person name="Grigoriev I.V."/>
            <person name="Amato P."/>
            <person name="Bringel F."/>
        </authorList>
    </citation>
    <scope>NUCLEOTIDE SEQUENCE</scope>
    <source>
        <strain evidence="1">PDD-24b-2</strain>
    </source>
</reference>
<evidence type="ECO:0000313" key="2">
    <source>
        <dbReference type="Proteomes" id="UP001164286"/>
    </source>
</evidence>
<protein>
    <recommendedName>
        <fullName evidence="3">F-box domain-containing protein</fullName>
    </recommendedName>
</protein>
<dbReference type="RefSeq" id="XP_052948460.1">
    <property type="nucleotide sequence ID" value="XM_053092272.1"/>
</dbReference>
<dbReference type="AlphaFoldDB" id="A0AA38LXJ5"/>
<proteinExistence type="predicted"/>
<keyword evidence="2" id="KW-1185">Reference proteome</keyword>